<sequence length="50" mass="5484">MWVGDTGQVTRKAETLRTELTSTLQTFSKSILESEAGIATAVEDKREQAV</sequence>
<dbReference type="AlphaFoldDB" id="A0A1G5SCV4"/>
<accession>A0A1G5SCV4</accession>
<dbReference type="RefSeq" id="WP_176753816.1">
    <property type="nucleotide sequence ID" value="NZ_FMWO01000020.1"/>
</dbReference>
<dbReference type="STRING" id="51642.NSMM_150109"/>
<organism evidence="1 2">
    <name type="scientific">Nitrosomonas mobilis</name>
    <dbReference type="NCBI Taxonomy" id="51642"/>
    <lineage>
        <taxon>Bacteria</taxon>
        <taxon>Pseudomonadati</taxon>
        <taxon>Pseudomonadota</taxon>
        <taxon>Betaproteobacteria</taxon>
        <taxon>Nitrosomonadales</taxon>
        <taxon>Nitrosomonadaceae</taxon>
        <taxon>Nitrosomonas</taxon>
    </lineage>
</organism>
<name>A0A1G5SCV4_9PROT</name>
<keyword evidence="2" id="KW-1185">Reference proteome</keyword>
<proteinExistence type="predicted"/>
<dbReference type="Proteomes" id="UP000198729">
    <property type="component" value="Unassembled WGS sequence"/>
</dbReference>
<gene>
    <name evidence="1" type="ORF">NSMM_150109</name>
</gene>
<evidence type="ECO:0000313" key="2">
    <source>
        <dbReference type="Proteomes" id="UP000198729"/>
    </source>
</evidence>
<evidence type="ECO:0000313" key="1">
    <source>
        <dbReference type="EMBL" id="SCZ84371.1"/>
    </source>
</evidence>
<protein>
    <submittedName>
        <fullName evidence="1">Uncharacterized protein</fullName>
    </submittedName>
</protein>
<reference evidence="1 2" key="1">
    <citation type="submission" date="2016-10" db="EMBL/GenBank/DDBJ databases">
        <authorList>
            <person name="de Groot N.N."/>
        </authorList>
    </citation>
    <scope>NUCLEOTIDE SEQUENCE [LARGE SCALE GENOMIC DNA]</scope>
    <source>
        <strain evidence="1">1</strain>
    </source>
</reference>
<dbReference type="EMBL" id="FMWO01000020">
    <property type="protein sequence ID" value="SCZ84371.1"/>
    <property type="molecule type" value="Genomic_DNA"/>
</dbReference>